<reference evidence="1 2" key="1">
    <citation type="journal article" date="2017" name="BMC Genomics">
        <title>Comparative genomic and phylogenomic analyses of the Bifidobacteriaceae family.</title>
        <authorList>
            <person name="Lugli G.A."/>
            <person name="Milani C."/>
            <person name="Turroni F."/>
            <person name="Duranti S."/>
            <person name="Mancabelli L."/>
            <person name="Mangifesta M."/>
            <person name="Ferrario C."/>
            <person name="Modesto M."/>
            <person name="Mattarelli P."/>
            <person name="Jiri K."/>
            <person name="van Sinderen D."/>
            <person name="Ventura M."/>
        </authorList>
    </citation>
    <scope>NUCLEOTIDE SEQUENCE [LARGE SCALE GENOMIC DNA]</scope>
    <source>
        <strain evidence="1 2">LMG 21773</strain>
    </source>
</reference>
<dbReference type="AlphaFoldDB" id="A0A261FAA5"/>
<dbReference type="RefSeq" id="WP_158520477.1">
    <property type="nucleotide sequence ID" value="NZ_JACBYZ010000001.1"/>
</dbReference>
<gene>
    <name evidence="1" type="ORF">AEAE_0550</name>
</gene>
<organism evidence="1 2">
    <name type="scientific">Aeriscardovia aeriphila</name>
    <dbReference type="NCBI Taxonomy" id="218139"/>
    <lineage>
        <taxon>Bacteria</taxon>
        <taxon>Bacillati</taxon>
        <taxon>Actinomycetota</taxon>
        <taxon>Actinomycetes</taxon>
        <taxon>Bifidobacteriales</taxon>
        <taxon>Bifidobacteriaceae</taxon>
        <taxon>Aeriscardovia</taxon>
    </lineage>
</organism>
<proteinExistence type="predicted"/>
<dbReference type="OrthoDB" id="6960201at2"/>
<dbReference type="EMBL" id="MWWU01000002">
    <property type="protein sequence ID" value="OZG56062.1"/>
    <property type="molecule type" value="Genomic_DNA"/>
</dbReference>
<keyword evidence="2" id="KW-1185">Reference proteome</keyword>
<comment type="caution">
    <text evidence="1">The sequence shown here is derived from an EMBL/GenBank/DDBJ whole genome shotgun (WGS) entry which is preliminary data.</text>
</comment>
<protein>
    <recommendedName>
        <fullName evidence="3">DUF2513 domain-containing protein</fullName>
    </recommendedName>
</protein>
<evidence type="ECO:0008006" key="3">
    <source>
        <dbReference type="Google" id="ProtNLM"/>
    </source>
</evidence>
<evidence type="ECO:0000313" key="2">
    <source>
        <dbReference type="Proteomes" id="UP000228976"/>
    </source>
</evidence>
<dbReference type="Proteomes" id="UP000228976">
    <property type="component" value="Unassembled WGS sequence"/>
</dbReference>
<evidence type="ECO:0000313" key="1">
    <source>
        <dbReference type="EMBL" id="OZG56062.1"/>
    </source>
</evidence>
<accession>A0A261FAA5</accession>
<dbReference type="InterPro" id="IPR019650">
    <property type="entry name" value="DUF2513"/>
</dbReference>
<sequence>MDVSLLRRILQLLDETGEPVDAEVLTNSHVSQEVAAYHIYLLIDGGFVEGRTTKANGGGIVFASAVRMTWAGQQFYANIRSNKIWDQVKNALATIGGSASVQVLSSLALQAVQQSIHI</sequence>
<name>A0A261FAA5_9BIFI</name>
<dbReference type="Pfam" id="PF10711">
    <property type="entry name" value="DUF2513"/>
    <property type="match status" value="1"/>
</dbReference>